<dbReference type="SUPFAM" id="SSF52768">
    <property type="entry name" value="Arginase/deacetylase"/>
    <property type="match status" value="1"/>
</dbReference>
<dbReference type="OrthoDB" id="9805406at2"/>
<dbReference type="GO" id="GO:0033389">
    <property type="term" value="P:putrescine biosynthetic process from arginine, via agmatine"/>
    <property type="evidence" value="ECO:0007669"/>
    <property type="project" value="TreeGrafter"/>
</dbReference>
<dbReference type="EMBL" id="FNPG01000010">
    <property type="protein sequence ID" value="SDY19056.1"/>
    <property type="molecule type" value="Genomic_DNA"/>
</dbReference>
<protein>
    <submittedName>
        <fullName evidence="2">Arginase family enzyme</fullName>
    </submittedName>
</protein>
<keyword evidence="1" id="KW-0479">Metal-binding</keyword>
<evidence type="ECO:0000313" key="2">
    <source>
        <dbReference type="EMBL" id="SDY19056.1"/>
    </source>
</evidence>
<name>A0A1H3HU66_9FIRM</name>
<comment type="cofactor">
    <cofactor evidence="1">
        <name>Mn(2+)</name>
        <dbReference type="ChEBI" id="CHEBI:29035"/>
    </cofactor>
    <text evidence="1">Binds 2 manganese ions per subunit.</text>
</comment>
<dbReference type="Gene3D" id="3.40.800.10">
    <property type="entry name" value="Ureohydrolase domain"/>
    <property type="match status" value="1"/>
</dbReference>
<feature type="binding site" evidence="1">
    <location>
        <position position="86"/>
    </location>
    <ligand>
        <name>Mn(2+)</name>
        <dbReference type="ChEBI" id="CHEBI:29035"/>
        <label>1</label>
    </ligand>
</feature>
<dbReference type="Proteomes" id="UP000183918">
    <property type="component" value="Unassembled WGS sequence"/>
</dbReference>
<feature type="binding site" evidence="1">
    <location>
        <position position="174"/>
    </location>
    <ligand>
        <name>Mn(2+)</name>
        <dbReference type="ChEBI" id="CHEBI:29035"/>
        <label>1</label>
    </ligand>
</feature>
<dbReference type="GO" id="GO:0046872">
    <property type="term" value="F:metal ion binding"/>
    <property type="evidence" value="ECO:0007669"/>
    <property type="project" value="UniProtKB-KW"/>
</dbReference>
<organism evidence="2 3">
    <name type="scientific">Lachnobacterium bovis DSM 14045</name>
    <dbReference type="NCBI Taxonomy" id="1122142"/>
    <lineage>
        <taxon>Bacteria</taxon>
        <taxon>Bacillati</taxon>
        <taxon>Bacillota</taxon>
        <taxon>Clostridia</taxon>
        <taxon>Lachnospirales</taxon>
        <taxon>Lachnospiraceae</taxon>
        <taxon>Lachnobacterium</taxon>
    </lineage>
</organism>
<reference evidence="2 3" key="1">
    <citation type="submission" date="2016-10" db="EMBL/GenBank/DDBJ databases">
        <authorList>
            <person name="de Groot N.N."/>
        </authorList>
    </citation>
    <scope>NUCLEOTIDE SEQUENCE [LARGE SCALE GENOMIC DNA]</scope>
    <source>
        <strain evidence="2 3">DSM 14045</strain>
    </source>
</reference>
<keyword evidence="1" id="KW-0464">Manganese</keyword>
<accession>A0A1H3HU66</accession>
<dbReference type="RefSeq" id="WP_074716617.1">
    <property type="nucleotide sequence ID" value="NZ_FNPG01000010.1"/>
</dbReference>
<dbReference type="PIRSF" id="PIRSF036979">
    <property type="entry name" value="Arginase"/>
    <property type="match status" value="1"/>
</dbReference>
<dbReference type="InterPro" id="IPR023696">
    <property type="entry name" value="Ureohydrolase_dom_sf"/>
</dbReference>
<dbReference type="AlphaFoldDB" id="A0A1H3HU66"/>
<feature type="binding site" evidence="1">
    <location>
        <position position="172"/>
    </location>
    <ligand>
        <name>Mn(2+)</name>
        <dbReference type="ChEBI" id="CHEBI:29035"/>
        <label>1</label>
    </ligand>
</feature>
<feature type="binding site" evidence="1">
    <location>
        <position position="82"/>
    </location>
    <ligand>
        <name>Mn(2+)</name>
        <dbReference type="ChEBI" id="CHEBI:29035"/>
        <label>1</label>
    </ligand>
</feature>
<gene>
    <name evidence="2" type="ORF">SAMN02910414_00955</name>
</gene>
<dbReference type="Pfam" id="PF00491">
    <property type="entry name" value="Arginase"/>
    <property type="match status" value="1"/>
</dbReference>
<dbReference type="PANTHER" id="PTHR11358:SF41">
    <property type="entry name" value="ARGINASE"/>
    <property type="match status" value="1"/>
</dbReference>
<dbReference type="InterPro" id="IPR006035">
    <property type="entry name" value="Ureohydrolase"/>
</dbReference>
<feature type="binding site" evidence="1">
    <location>
        <position position="62"/>
    </location>
    <ligand>
        <name>Mn(2+)</name>
        <dbReference type="ChEBI" id="CHEBI:29035"/>
        <label>1</label>
    </ligand>
</feature>
<dbReference type="PANTHER" id="PTHR11358">
    <property type="entry name" value="ARGINASE/AGMATINASE"/>
    <property type="match status" value="1"/>
</dbReference>
<dbReference type="GO" id="GO:0008783">
    <property type="term" value="F:agmatinase activity"/>
    <property type="evidence" value="ECO:0007669"/>
    <property type="project" value="TreeGrafter"/>
</dbReference>
<evidence type="ECO:0000256" key="1">
    <source>
        <dbReference type="PIRSR" id="PIRSR036979-1"/>
    </source>
</evidence>
<feature type="binding site" evidence="1">
    <location>
        <position position="84"/>
    </location>
    <ligand>
        <name>Mn(2+)</name>
        <dbReference type="ChEBI" id="CHEBI:29035"/>
        <label>1</label>
    </ligand>
</feature>
<keyword evidence="3" id="KW-1185">Reference proteome</keyword>
<dbReference type="STRING" id="1122142.SAMN02910414_00955"/>
<sequence>MDLMLNFSNVYDEPTNKIKFIDCKDISGTNMYCTESAKNEIKKKLKNYSPKGIHFIDSGNYHYLTTFFTDKINFPYSLVLFDFHNDMQNAIFDNMISCGSWAKELLEKDKNLHQLFLIGPLQNTIDAIHVKNQNKVIPISIETIQNSLNKKELITKALQQFDTDHPTYVSIDKDVLSEKYARTNWNQGQMSLGTLKHFLSFFMQKTQIIGIDICGENSHNEPFYQKIIDEKINKQTDVDLYKFFKLH</sequence>
<dbReference type="eggNOG" id="COG0010">
    <property type="taxonomic scope" value="Bacteria"/>
</dbReference>
<proteinExistence type="predicted"/>
<evidence type="ECO:0000313" key="3">
    <source>
        <dbReference type="Proteomes" id="UP000183918"/>
    </source>
</evidence>